<dbReference type="InterPro" id="IPR000667">
    <property type="entry name" value="Peptidase_S13"/>
</dbReference>
<feature type="region of interest" description="Disordered" evidence="3">
    <location>
        <begin position="220"/>
        <end position="242"/>
    </location>
</feature>
<gene>
    <name evidence="6" type="primary">dacB</name>
    <name evidence="6" type="ORF">CQY22_014735</name>
</gene>
<dbReference type="OrthoDB" id="56883at2"/>
<sequence>MSASRPRRGRHIALALGVLVTVVALVVVAGLLTRGGHDGPPAPAPVALQAAVIPVSGDAPMPTVSGLAAALAGPLDDEDLGAFTGRIADALTGKELWAKNPNVPMQPASVTKTLTAAAALLTLDREDRLTTRVVAADSGATAGTVVLVGGGDTTISTADPGSPTWYRGAARLTDLADQLRRSGFQPTGVQVDTSLYSGPRMAQGWDGRDILGGDIAPMEPVMVDGGRTQPTTVESRRSSTPALDAGRALAGALGLDPKRVVYANTPPAGEELATVQSAPLIQRLTEMMHSSDNVMAEAVGREVAAKLGRPMSFVGGAAAVLQVLGDNGVDTSGAQLHDNSGLSVDDRLTATTLDEVVAQATGDEHPQLRPLLDMLAIAGGSGTLSDRFLGDDIRESAGWLRAKTGSLTGTNTLAGVVTDRAGRVLTFSFMSNNAGPTGRNALDTLAAVLRTCGCGS</sequence>
<evidence type="ECO:0000256" key="4">
    <source>
        <dbReference type="SAM" id="Phobius"/>
    </source>
</evidence>
<evidence type="ECO:0000259" key="5">
    <source>
        <dbReference type="Pfam" id="PF23714"/>
    </source>
</evidence>
<evidence type="ECO:0000256" key="1">
    <source>
        <dbReference type="ARBA" id="ARBA00006096"/>
    </source>
</evidence>
<dbReference type="PANTHER" id="PTHR30023">
    <property type="entry name" value="D-ALANYL-D-ALANINE CARBOXYPEPTIDASE"/>
    <property type="match status" value="1"/>
</dbReference>
<dbReference type="STRING" id="85968.GCA_900073015_02579"/>
<evidence type="ECO:0000313" key="6">
    <source>
        <dbReference type="EMBL" id="PIB74015.1"/>
    </source>
</evidence>
<dbReference type="GO" id="GO:0004185">
    <property type="term" value="F:serine-type carboxypeptidase activity"/>
    <property type="evidence" value="ECO:0007669"/>
    <property type="project" value="InterPro"/>
</dbReference>
<dbReference type="NCBIfam" id="TIGR00666">
    <property type="entry name" value="PBP4"/>
    <property type="match status" value="1"/>
</dbReference>
<comment type="similarity">
    <text evidence="1">Belongs to the peptidase S13 family.</text>
</comment>
<dbReference type="PRINTS" id="PR00922">
    <property type="entry name" value="DADACBPTASE3"/>
</dbReference>
<comment type="caution">
    <text evidence="6">The sequence shown here is derived from an EMBL/GenBank/DDBJ whole genome shotgun (WGS) entry which is preliminary data.</text>
</comment>
<keyword evidence="4" id="KW-1133">Transmembrane helix</keyword>
<dbReference type="GO" id="GO:0006508">
    <property type="term" value="P:proteolysis"/>
    <property type="evidence" value="ECO:0007669"/>
    <property type="project" value="InterPro"/>
</dbReference>
<protein>
    <submittedName>
        <fullName evidence="6">D-alanyl-D-alanine carboxypeptidase/D-alanyl-D-alanine-endopeptidase</fullName>
    </submittedName>
</protein>
<accession>A0A2G5P6T9</accession>
<dbReference type="AlphaFoldDB" id="A0A2G5P6T9"/>
<feature type="domain" description="Carboxypeptidase Rv3627c-like N-terminal" evidence="5">
    <location>
        <begin position="1"/>
        <end position="54"/>
    </location>
</feature>
<keyword evidence="7" id="KW-1185">Reference proteome</keyword>
<dbReference type="PANTHER" id="PTHR30023:SF0">
    <property type="entry name" value="PENICILLIN-SENSITIVE CARBOXYPEPTIDASE A"/>
    <property type="match status" value="1"/>
</dbReference>
<dbReference type="Pfam" id="PF02113">
    <property type="entry name" value="Peptidase_S13"/>
    <property type="match status" value="1"/>
</dbReference>
<evidence type="ECO:0000256" key="2">
    <source>
        <dbReference type="ARBA" id="ARBA00022801"/>
    </source>
</evidence>
<dbReference type="Proteomes" id="UP000230551">
    <property type="component" value="Unassembled WGS sequence"/>
</dbReference>
<reference evidence="6 7" key="1">
    <citation type="journal article" date="2017" name="Infect. Genet. Evol.">
        <title>The new phylogeny of the genus Mycobacterium: The old and the news.</title>
        <authorList>
            <person name="Tortoli E."/>
            <person name="Fedrizzi T."/>
            <person name="Meehan C.J."/>
            <person name="Trovato A."/>
            <person name="Grottola A."/>
            <person name="Giacobazzi E."/>
            <person name="Serpini G.F."/>
            <person name="Tagliazucchi S."/>
            <person name="Fabio A."/>
            <person name="Bettua C."/>
            <person name="Bertorelli R."/>
            <person name="Frascaro F."/>
            <person name="De Sanctis V."/>
            <person name="Pecorari M."/>
            <person name="Jousson O."/>
            <person name="Segata N."/>
            <person name="Cirillo D.M."/>
        </authorList>
    </citation>
    <scope>NUCLEOTIDE SEQUENCE [LARGE SCALE GENOMIC DNA]</scope>
    <source>
        <strain evidence="6 7">CIP1034565</strain>
    </source>
</reference>
<dbReference type="InterPro" id="IPR056340">
    <property type="entry name" value="Rv3627c-like_N"/>
</dbReference>
<dbReference type="Gene3D" id="3.40.710.10">
    <property type="entry name" value="DD-peptidase/beta-lactamase superfamily"/>
    <property type="match status" value="2"/>
</dbReference>
<dbReference type="EMBL" id="PDCN02000021">
    <property type="protein sequence ID" value="PIB74015.1"/>
    <property type="molecule type" value="Genomic_DNA"/>
</dbReference>
<feature type="compositionally biased region" description="Polar residues" evidence="3">
    <location>
        <begin position="228"/>
        <end position="241"/>
    </location>
</feature>
<organism evidence="6 7">
    <name type="scientific">Mycolicibacterium brumae</name>
    <dbReference type="NCBI Taxonomy" id="85968"/>
    <lineage>
        <taxon>Bacteria</taxon>
        <taxon>Bacillati</taxon>
        <taxon>Actinomycetota</taxon>
        <taxon>Actinomycetes</taxon>
        <taxon>Mycobacteriales</taxon>
        <taxon>Mycobacteriaceae</taxon>
        <taxon>Mycolicibacterium</taxon>
    </lineage>
</organism>
<dbReference type="InterPro" id="IPR012338">
    <property type="entry name" value="Beta-lactam/transpept-like"/>
</dbReference>
<dbReference type="SUPFAM" id="SSF56601">
    <property type="entry name" value="beta-lactamase/transpeptidase-like"/>
    <property type="match status" value="1"/>
</dbReference>
<keyword evidence="2" id="KW-0378">Hydrolase</keyword>
<name>A0A2G5P6T9_9MYCO</name>
<keyword evidence="4" id="KW-0812">Transmembrane</keyword>
<proteinExistence type="inferred from homology"/>
<feature type="transmembrane region" description="Helical" evidence="4">
    <location>
        <begin position="12"/>
        <end position="32"/>
    </location>
</feature>
<keyword evidence="6" id="KW-0645">Protease</keyword>
<keyword evidence="4" id="KW-0472">Membrane</keyword>
<evidence type="ECO:0000256" key="3">
    <source>
        <dbReference type="SAM" id="MobiDB-lite"/>
    </source>
</evidence>
<dbReference type="Pfam" id="PF23714">
    <property type="entry name" value="Rv3627c_N"/>
    <property type="match status" value="1"/>
</dbReference>
<keyword evidence="6" id="KW-0121">Carboxypeptidase</keyword>
<dbReference type="GO" id="GO:0000270">
    <property type="term" value="P:peptidoglycan metabolic process"/>
    <property type="evidence" value="ECO:0007669"/>
    <property type="project" value="TreeGrafter"/>
</dbReference>
<evidence type="ECO:0000313" key="7">
    <source>
        <dbReference type="Proteomes" id="UP000230551"/>
    </source>
</evidence>
<dbReference type="RefSeq" id="WP_090589585.1">
    <property type="nucleotide sequence ID" value="NZ_CP104302.1"/>
</dbReference>